<keyword evidence="4 11" id="KW-0227">DNA damage</keyword>
<evidence type="ECO:0000256" key="6">
    <source>
        <dbReference type="ARBA" id="ARBA00022840"/>
    </source>
</evidence>
<dbReference type="InterPro" id="IPR043686">
    <property type="entry name" value="Uup"/>
</dbReference>
<keyword evidence="14" id="KW-1185">Reference proteome</keyword>
<dbReference type="HAMAP" id="MF_00848">
    <property type="entry name" value="Uup"/>
    <property type="match status" value="1"/>
</dbReference>
<evidence type="ECO:0000256" key="3">
    <source>
        <dbReference type="ARBA" id="ARBA00022741"/>
    </source>
</evidence>
<evidence type="ECO:0000313" key="13">
    <source>
        <dbReference type="EMBL" id="SNB75787.1"/>
    </source>
</evidence>
<reference evidence="13 14" key="1">
    <citation type="submission" date="2017-06" db="EMBL/GenBank/DDBJ databases">
        <authorList>
            <person name="Kim H.J."/>
            <person name="Triplett B.A."/>
        </authorList>
    </citation>
    <scope>NUCLEOTIDE SEQUENCE [LARGE SCALE GENOMIC DNA]</scope>
    <source>
        <strain evidence="13 14">B29T1</strain>
    </source>
</reference>
<dbReference type="PROSITE" id="PS50893">
    <property type="entry name" value="ABC_TRANSPORTER_2"/>
    <property type="match status" value="2"/>
</dbReference>
<comment type="similarity">
    <text evidence="10 11">Belongs to the ABC transporter superfamily. ABCF family. Uup subfamily.</text>
</comment>
<dbReference type="SMART" id="SM00382">
    <property type="entry name" value="AAA"/>
    <property type="match status" value="2"/>
</dbReference>
<dbReference type="Pfam" id="PF16326">
    <property type="entry name" value="ABC_tran_CTD"/>
    <property type="match status" value="1"/>
</dbReference>
<comment type="subcellular location">
    <subcellularLocation>
        <location evidence="11">Cytoplasm</location>
    </subcellularLocation>
    <text evidence="11">Associates with ribosomes.</text>
</comment>
<dbReference type="FunFam" id="3.40.50.300:FF:000309">
    <property type="entry name" value="ABC transporter ATP-binding protein"/>
    <property type="match status" value="1"/>
</dbReference>
<dbReference type="Gene3D" id="3.40.50.300">
    <property type="entry name" value="P-loop containing nucleotide triphosphate hydrolases"/>
    <property type="match status" value="2"/>
</dbReference>
<dbReference type="GO" id="GO:0016887">
    <property type="term" value="F:ATP hydrolysis activity"/>
    <property type="evidence" value="ECO:0007669"/>
    <property type="project" value="UniProtKB-UniRule"/>
</dbReference>
<evidence type="ECO:0000256" key="1">
    <source>
        <dbReference type="ARBA" id="ARBA00022490"/>
    </source>
</evidence>
<evidence type="ECO:0000313" key="14">
    <source>
        <dbReference type="Proteomes" id="UP000197065"/>
    </source>
</evidence>
<protein>
    <recommendedName>
        <fullName evidence="11">ATP-binding protein Uup</fullName>
        <ecNumber evidence="11">3.6.1.-</ecNumber>
    </recommendedName>
</protein>
<proteinExistence type="inferred from homology"/>
<dbReference type="InterPro" id="IPR003593">
    <property type="entry name" value="AAA+_ATPase"/>
</dbReference>
<dbReference type="SUPFAM" id="SSF52540">
    <property type="entry name" value="P-loop containing nucleoside triphosphate hydrolases"/>
    <property type="match status" value="2"/>
</dbReference>
<comment type="function">
    <text evidence="11">Probably plays a role in ribosome assembly or function. May be involved in resolution of branched DNA intermediates that result from template switching in postreplication gaps. Binds DNA and has ATPase activity.</text>
</comment>
<dbReference type="GO" id="GO:0005524">
    <property type="term" value="F:ATP binding"/>
    <property type="evidence" value="ECO:0007669"/>
    <property type="project" value="UniProtKB-UniRule"/>
</dbReference>
<evidence type="ECO:0000256" key="9">
    <source>
        <dbReference type="ARBA" id="ARBA00049360"/>
    </source>
</evidence>
<dbReference type="GO" id="GO:0006281">
    <property type="term" value="P:DNA repair"/>
    <property type="evidence" value="ECO:0007669"/>
    <property type="project" value="UniProtKB-KW"/>
</dbReference>
<dbReference type="Pfam" id="PF00005">
    <property type="entry name" value="ABC_tran"/>
    <property type="match status" value="2"/>
</dbReference>
<dbReference type="PANTHER" id="PTHR42855:SF1">
    <property type="entry name" value="ABC TRANSPORTER DOMAIN-CONTAINING PROTEIN"/>
    <property type="match status" value="1"/>
</dbReference>
<evidence type="ECO:0000256" key="4">
    <source>
        <dbReference type="ARBA" id="ARBA00022763"/>
    </source>
</evidence>
<evidence type="ECO:0000259" key="12">
    <source>
        <dbReference type="PROSITE" id="PS50893"/>
    </source>
</evidence>
<dbReference type="EMBL" id="FYEH01000014">
    <property type="protein sequence ID" value="SNB75787.1"/>
    <property type="molecule type" value="Genomic_DNA"/>
</dbReference>
<sequence>MAPPLFILKDVHLTFGGTPLLEGAELTVSAGQKLALVGRNGSGKSTFLKIAAAIIEPDRGDRALQQGVTLRYLPQEPDLRGFATTGDYVVAGLTSGDDPHRASYLLQQLGLTGLEEPARLSGGEARRAALARAMAPEPDILLLDEPTNHLDLPAIEWLEGELKRSRSALVLISHDRRFLETLSDSVLWLDRGRTRLLAKGFAAFEAWRDDILELEEKERHRLDRKIAQEQDWLRYGVTARRKRNMGRLRALQGLRKERREQRRVLGQVEMTAAEGPSSGKLVIEAKGVAKSYDDRPIVQPLSLRLKKGDRLGVVGPNGAGKTTLLNLLTGALAPDAGTVRLGANVVMVTLDQKREALDPETSLQDTLTGGRGDHVFVGGQPRHVMGYMKDFLFSAEQARTPVRVLSGGERGRLMLARALAAPSNLLVLDEPTNDLDLETLDLLEELLADYEGTVLVVSHDRDFLDRVATSVLAFEGAGNWTEYAGGYSDMITQRGHGVLAREPLEARRPDKGQAAAREAAAPRRRLGFKEQHALKTLPEEIERRRREIAALEAKLADPALFAADPALFARTTEALTATHDALAEAEDRWLELEMLREELEGQA</sequence>
<evidence type="ECO:0000256" key="7">
    <source>
        <dbReference type="ARBA" id="ARBA00023125"/>
    </source>
</evidence>
<keyword evidence="5 11" id="KW-0378">Hydrolase</keyword>
<dbReference type="InterPro" id="IPR051309">
    <property type="entry name" value="ABCF_ATPase"/>
</dbReference>
<feature type="binding site" evidence="11">
    <location>
        <begin position="38"/>
        <end position="45"/>
    </location>
    <ligand>
        <name>ATP</name>
        <dbReference type="ChEBI" id="CHEBI:30616"/>
        <label>1</label>
    </ligand>
</feature>
<dbReference type="InterPro" id="IPR027417">
    <property type="entry name" value="P-loop_NTPase"/>
</dbReference>
<keyword evidence="8 11" id="KW-0234">DNA repair</keyword>
<evidence type="ECO:0000256" key="11">
    <source>
        <dbReference type="HAMAP-Rule" id="MF_00848"/>
    </source>
</evidence>
<evidence type="ECO:0000256" key="5">
    <source>
        <dbReference type="ARBA" id="ARBA00022801"/>
    </source>
</evidence>
<keyword evidence="7 11" id="KW-0238">DNA-binding</keyword>
<dbReference type="PANTHER" id="PTHR42855">
    <property type="entry name" value="ABC TRANSPORTER ATP-BINDING SUBUNIT"/>
    <property type="match status" value="1"/>
</dbReference>
<accession>A0A212RSZ2</accession>
<keyword evidence="6 11" id="KW-0067">ATP-binding</keyword>
<gene>
    <name evidence="11" type="primary">uup</name>
    <name evidence="13" type="ORF">SAMN07250955_11411</name>
</gene>
<keyword evidence="3 11" id="KW-0547">Nucleotide-binding</keyword>
<dbReference type="EC" id="3.6.1.-" evidence="11"/>
<dbReference type="GO" id="GO:0043022">
    <property type="term" value="F:ribosome binding"/>
    <property type="evidence" value="ECO:0007669"/>
    <property type="project" value="UniProtKB-UniRule"/>
</dbReference>
<comment type="catalytic activity">
    <reaction evidence="9 11">
        <text>ATP + H2O = ADP + phosphate + H(+)</text>
        <dbReference type="Rhea" id="RHEA:13065"/>
        <dbReference type="ChEBI" id="CHEBI:15377"/>
        <dbReference type="ChEBI" id="CHEBI:15378"/>
        <dbReference type="ChEBI" id="CHEBI:30616"/>
        <dbReference type="ChEBI" id="CHEBI:43474"/>
        <dbReference type="ChEBI" id="CHEBI:456216"/>
    </reaction>
</comment>
<dbReference type="GO" id="GO:0003677">
    <property type="term" value="F:DNA binding"/>
    <property type="evidence" value="ECO:0007669"/>
    <property type="project" value="UniProtKB-UniRule"/>
</dbReference>
<dbReference type="Proteomes" id="UP000197065">
    <property type="component" value="Unassembled WGS sequence"/>
</dbReference>
<dbReference type="RefSeq" id="WP_088562524.1">
    <property type="nucleotide sequence ID" value="NZ_FYEH01000014.1"/>
</dbReference>
<dbReference type="InterPro" id="IPR017871">
    <property type="entry name" value="ABC_transporter-like_CS"/>
</dbReference>
<evidence type="ECO:0000256" key="8">
    <source>
        <dbReference type="ARBA" id="ARBA00023204"/>
    </source>
</evidence>
<dbReference type="AlphaFoldDB" id="A0A212RSZ2"/>
<dbReference type="PROSITE" id="PS00211">
    <property type="entry name" value="ABC_TRANSPORTER_1"/>
    <property type="match status" value="1"/>
</dbReference>
<feature type="binding site" evidence="11">
    <location>
        <begin position="315"/>
        <end position="322"/>
    </location>
    <ligand>
        <name>ATP</name>
        <dbReference type="ChEBI" id="CHEBI:30616"/>
        <label>2</label>
    </ligand>
</feature>
<name>A0A212RSZ2_9PROT</name>
<dbReference type="OrthoDB" id="9762369at2"/>
<dbReference type="CDD" id="cd03221">
    <property type="entry name" value="ABCF_EF-3"/>
    <property type="match status" value="2"/>
</dbReference>
<evidence type="ECO:0000256" key="2">
    <source>
        <dbReference type="ARBA" id="ARBA00022737"/>
    </source>
</evidence>
<dbReference type="InterPro" id="IPR037118">
    <property type="entry name" value="Val-tRNA_synth_C_sf"/>
</dbReference>
<dbReference type="GO" id="GO:0005737">
    <property type="term" value="C:cytoplasm"/>
    <property type="evidence" value="ECO:0007669"/>
    <property type="project" value="UniProtKB-SubCell"/>
</dbReference>
<dbReference type="Gene3D" id="1.10.287.380">
    <property type="entry name" value="Valyl-tRNA synthetase, C-terminal domain"/>
    <property type="match status" value="1"/>
</dbReference>
<dbReference type="InterPro" id="IPR003439">
    <property type="entry name" value="ABC_transporter-like_ATP-bd"/>
</dbReference>
<feature type="domain" description="ABC transporter" evidence="12">
    <location>
        <begin position="6"/>
        <end position="216"/>
    </location>
</feature>
<keyword evidence="1 11" id="KW-0963">Cytoplasm</keyword>
<organism evidence="13 14">
    <name type="scientific">Arboricoccus pini</name>
    <dbReference type="NCBI Taxonomy" id="1963835"/>
    <lineage>
        <taxon>Bacteria</taxon>
        <taxon>Pseudomonadati</taxon>
        <taxon>Pseudomonadota</taxon>
        <taxon>Alphaproteobacteria</taxon>
        <taxon>Geminicoccales</taxon>
        <taxon>Geminicoccaceae</taxon>
        <taxon>Arboricoccus</taxon>
    </lineage>
</organism>
<dbReference type="InterPro" id="IPR032524">
    <property type="entry name" value="ABC_tran_C"/>
</dbReference>
<evidence type="ECO:0000256" key="10">
    <source>
        <dbReference type="ARBA" id="ARBA00061478"/>
    </source>
</evidence>
<keyword evidence="2 11" id="KW-0677">Repeat</keyword>
<feature type="domain" description="ABC transporter" evidence="12">
    <location>
        <begin position="283"/>
        <end position="503"/>
    </location>
</feature>